<dbReference type="InterPro" id="IPR027417">
    <property type="entry name" value="P-loop_NTPase"/>
</dbReference>
<evidence type="ECO:0000313" key="2">
    <source>
        <dbReference type="EMBL" id="KAG5587064.1"/>
    </source>
</evidence>
<dbReference type="SUPFAM" id="SSF52540">
    <property type="entry name" value="P-loop containing nucleoside triphosphate hydrolases"/>
    <property type="match status" value="1"/>
</dbReference>
<proteinExistence type="predicted"/>
<keyword evidence="1" id="KW-1133">Transmembrane helix</keyword>
<organism evidence="2 3">
    <name type="scientific">Solanum commersonii</name>
    <name type="common">Commerson's wild potato</name>
    <name type="synonym">Commerson's nightshade</name>
    <dbReference type="NCBI Taxonomy" id="4109"/>
    <lineage>
        <taxon>Eukaryota</taxon>
        <taxon>Viridiplantae</taxon>
        <taxon>Streptophyta</taxon>
        <taxon>Embryophyta</taxon>
        <taxon>Tracheophyta</taxon>
        <taxon>Spermatophyta</taxon>
        <taxon>Magnoliopsida</taxon>
        <taxon>eudicotyledons</taxon>
        <taxon>Gunneridae</taxon>
        <taxon>Pentapetalae</taxon>
        <taxon>asterids</taxon>
        <taxon>lamiids</taxon>
        <taxon>Solanales</taxon>
        <taxon>Solanaceae</taxon>
        <taxon>Solanoideae</taxon>
        <taxon>Solaneae</taxon>
        <taxon>Solanum</taxon>
    </lineage>
</organism>
<comment type="caution">
    <text evidence="2">The sequence shown here is derived from an EMBL/GenBank/DDBJ whole genome shotgun (WGS) entry which is preliminary data.</text>
</comment>
<dbReference type="OrthoDB" id="2282876at2759"/>
<evidence type="ECO:0000313" key="3">
    <source>
        <dbReference type="Proteomes" id="UP000824120"/>
    </source>
</evidence>
<name>A0A9J5XJA5_SOLCO</name>
<protein>
    <submittedName>
        <fullName evidence="2">Uncharacterized protein</fullName>
    </submittedName>
</protein>
<keyword evidence="1" id="KW-0472">Membrane</keyword>
<gene>
    <name evidence="2" type="ORF">H5410_047498</name>
</gene>
<dbReference type="EMBL" id="JACXVP010000009">
    <property type="protein sequence ID" value="KAG5587064.1"/>
    <property type="molecule type" value="Genomic_DNA"/>
</dbReference>
<feature type="transmembrane region" description="Helical" evidence="1">
    <location>
        <begin position="35"/>
        <end position="54"/>
    </location>
</feature>
<dbReference type="AlphaFoldDB" id="A0A9J5XJA5"/>
<keyword evidence="3" id="KW-1185">Reference proteome</keyword>
<keyword evidence="1" id="KW-0812">Transmembrane</keyword>
<reference evidence="2 3" key="1">
    <citation type="submission" date="2020-09" db="EMBL/GenBank/DDBJ databases">
        <title>De no assembly of potato wild relative species, Solanum commersonii.</title>
        <authorList>
            <person name="Cho K."/>
        </authorList>
    </citation>
    <scope>NUCLEOTIDE SEQUENCE [LARGE SCALE GENOMIC DNA]</scope>
    <source>
        <strain evidence="2">LZ3.2</strain>
        <tissue evidence="2">Leaf</tissue>
    </source>
</reference>
<accession>A0A9J5XJA5</accession>
<sequence length="102" mass="11874">MKRQRPKDKQIPFNVKLNGLPPHRLKIDVNAQEKYLSITVFEMFLVCLLFAMSINITRGQTIPNVDLYFPQHVFSHGQLYIALSRWISMSTTKVQILTTEQP</sequence>
<evidence type="ECO:0000256" key="1">
    <source>
        <dbReference type="SAM" id="Phobius"/>
    </source>
</evidence>
<dbReference type="Proteomes" id="UP000824120">
    <property type="component" value="Chromosome 9"/>
</dbReference>